<dbReference type="PANTHER" id="PTHR42646">
    <property type="entry name" value="FLAP ENDONUCLEASE XNI"/>
    <property type="match status" value="1"/>
</dbReference>
<keyword evidence="2" id="KW-0378">Hydrolase</keyword>
<dbReference type="InterPro" id="IPR002421">
    <property type="entry name" value="5-3_exonuclease"/>
</dbReference>
<dbReference type="SMART" id="SM00475">
    <property type="entry name" value="53EXOc"/>
    <property type="match status" value="1"/>
</dbReference>
<dbReference type="PANTHER" id="PTHR42646:SF2">
    <property type="entry name" value="5'-3' EXONUCLEASE FAMILY PROTEIN"/>
    <property type="match status" value="1"/>
</dbReference>
<reference evidence="8 9" key="1">
    <citation type="submission" date="2018-03" db="EMBL/GenBank/DDBJ databases">
        <title>Aquarubrobacter algicola gen. nov., sp. nov., a novel actinobacterium isolated from shallow eutrophic lake during the end of cyanobacterial harmful algal blooms.</title>
        <authorList>
            <person name="Chun S.J."/>
        </authorList>
    </citation>
    <scope>NUCLEOTIDE SEQUENCE [LARGE SCALE GENOMIC DNA]</scope>
    <source>
        <strain evidence="8 9">Seoho-28</strain>
    </source>
</reference>
<evidence type="ECO:0000256" key="5">
    <source>
        <dbReference type="ARBA" id="ARBA00049957"/>
    </source>
</evidence>
<sequence>MPAPAPLLAVDAPSLLYRAFFALPSSIRGTDDRPVNALLGCANLVLQAVERFAPRAVVLCFGAEAARYRTAAWPAYHGDRPEMPEELVPQWADAPAFFGAFGWRSEHAGDLEADDLLGTLARLESAAGGHAVLFTGDRDMFQCASAQVTVLYPGAKDGPTAMGPDEVRAKYGVDPEQVPDFIALRGDPSDGLPGAKGIGEKGAAEMLRAHGSLEALLALAQDGVAARAAGLKPRAIGALVDQADELRAFKDIATLRDVAVQRPVDAPSDWAAASTAAAERGMGRLADRLAALSG</sequence>
<comment type="function">
    <text evidence="5">5'-3' exonuclease acting preferentially on double-stranded DNA.</text>
</comment>
<evidence type="ECO:0000313" key="9">
    <source>
        <dbReference type="Proteomes" id="UP000240739"/>
    </source>
</evidence>
<dbReference type="RefSeq" id="WP_107567912.1">
    <property type="nucleotide sequence ID" value="NZ_PYYB01000001.1"/>
</dbReference>
<gene>
    <name evidence="8" type="ORF">C7Y72_06670</name>
</gene>
<keyword evidence="9" id="KW-1185">Reference proteome</keyword>
<dbReference type="Gene3D" id="1.10.150.20">
    <property type="entry name" value="5' to 3' exonuclease, C-terminal subdomain"/>
    <property type="match status" value="1"/>
</dbReference>
<comment type="caution">
    <text evidence="8">The sequence shown here is derived from an EMBL/GenBank/DDBJ whole genome shotgun (WGS) entry which is preliminary data.</text>
</comment>
<dbReference type="InterPro" id="IPR036279">
    <property type="entry name" value="5-3_exonuclease_C_sf"/>
</dbReference>
<evidence type="ECO:0000256" key="1">
    <source>
        <dbReference type="ARBA" id="ARBA00022722"/>
    </source>
</evidence>
<dbReference type="InterPro" id="IPR038969">
    <property type="entry name" value="FEN"/>
</dbReference>
<keyword evidence="1" id="KW-0540">Nuclease</keyword>
<dbReference type="Pfam" id="PF02739">
    <property type="entry name" value="5_3_exonuc_N"/>
    <property type="match status" value="1"/>
</dbReference>
<dbReference type="Gene3D" id="3.40.50.1010">
    <property type="entry name" value="5'-nuclease"/>
    <property type="match status" value="1"/>
</dbReference>
<feature type="domain" description="5'-3' exonuclease" evidence="7">
    <location>
        <begin position="5"/>
        <end position="276"/>
    </location>
</feature>
<evidence type="ECO:0000256" key="3">
    <source>
        <dbReference type="ARBA" id="ARBA00022839"/>
    </source>
</evidence>
<dbReference type="SMART" id="SM00279">
    <property type="entry name" value="HhH2"/>
    <property type="match status" value="1"/>
</dbReference>
<dbReference type="GO" id="GO:0033567">
    <property type="term" value="P:DNA replication, Okazaki fragment processing"/>
    <property type="evidence" value="ECO:0007669"/>
    <property type="project" value="InterPro"/>
</dbReference>
<dbReference type="CDD" id="cd09898">
    <property type="entry name" value="H3TH_53EXO"/>
    <property type="match status" value="1"/>
</dbReference>
<dbReference type="InterPro" id="IPR008918">
    <property type="entry name" value="HhH2"/>
</dbReference>
<evidence type="ECO:0000259" key="7">
    <source>
        <dbReference type="SMART" id="SM00475"/>
    </source>
</evidence>
<dbReference type="EMBL" id="PYYB01000001">
    <property type="protein sequence ID" value="PTL59358.1"/>
    <property type="molecule type" value="Genomic_DNA"/>
</dbReference>
<protein>
    <recommendedName>
        <fullName evidence="6">5'-3' exonuclease</fullName>
    </recommendedName>
</protein>
<dbReference type="SUPFAM" id="SSF47807">
    <property type="entry name" value="5' to 3' exonuclease, C-terminal subdomain"/>
    <property type="match status" value="1"/>
</dbReference>
<evidence type="ECO:0000256" key="2">
    <source>
        <dbReference type="ARBA" id="ARBA00022801"/>
    </source>
</evidence>
<dbReference type="AlphaFoldDB" id="A0A2T4UJE5"/>
<proteinExistence type="predicted"/>
<dbReference type="Proteomes" id="UP000240739">
    <property type="component" value="Unassembled WGS sequence"/>
</dbReference>
<dbReference type="Pfam" id="PF01367">
    <property type="entry name" value="5_3_exonuc"/>
    <property type="match status" value="1"/>
</dbReference>
<dbReference type="InterPro" id="IPR020046">
    <property type="entry name" value="5-3_exonucl_a-hlix_arch_N"/>
</dbReference>
<name>A0A2T4UJE5_9ACTN</name>
<dbReference type="GO" id="GO:0003677">
    <property type="term" value="F:DNA binding"/>
    <property type="evidence" value="ECO:0007669"/>
    <property type="project" value="UniProtKB-KW"/>
</dbReference>
<dbReference type="CDD" id="cd09859">
    <property type="entry name" value="PIN_53EXO"/>
    <property type="match status" value="1"/>
</dbReference>
<keyword evidence="3" id="KW-0269">Exonuclease</keyword>
<dbReference type="InterPro" id="IPR029060">
    <property type="entry name" value="PIN-like_dom_sf"/>
</dbReference>
<keyword evidence="4" id="KW-0238">DNA-binding</keyword>
<evidence type="ECO:0000256" key="4">
    <source>
        <dbReference type="ARBA" id="ARBA00023125"/>
    </source>
</evidence>
<evidence type="ECO:0000256" key="6">
    <source>
        <dbReference type="ARBA" id="ARBA00050026"/>
    </source>
</evidence>
<organism evidence="8 9">
    <name type="scientific">Paraconexibacter algicola</name>
    <dbReference type="NCBI Taxonomy" id="2133960"/>
    <lineage>
        <taxon>Bacteria</taxon>
        <taxon>Bacillati</taxon>
        <taxon>Actinomycetota</taxon>
        <taxon>Thermoleophilia</taxon>
        <taxon>Solirubrobacterales</taxon>
        <taxon>Paraconexibacteraceae</taxon>
        <taxon>Paraconexibacter</taxon>
    </lineage>
</organism>
<dbReference type="OrthoDB" id="9806424at2"/>
<dbReference type="InterPro" id="IPR020045">
    <property type="entry name" value="DNA_polI_H3TH"/>
</dbReference>
<dbReference type="GO" id="GO:0008409">
    <property type="term" value="F:5'-3' exonuclease activity"/>
    <property type="evidence" value="ECO:0007669"/>
    <property type="project" value="InterPro"/>
</dbReference>
<dbReference type="GO" id="GO:0017108">
    <property type="term" value="F:5'-flap endonuclease activity"/>
    <property type="evidence" value="ECO:0007669"/>
    <property type="project" value="InterPro"/>
</dbReference>
<dbReference type="SUPFAM" id="SSF88723">
    <property type="entry name" value="PIN domain-like"/>
    <property type="match status" value="1"/>
</dbReference>
<evidence type="ECO:0000313" key="8">
    <source>
        <dbReference type="EMBL" id="PTL59358.1"/>
    </source>
</evidence>
<accession>A0A2T4UJE5</accession>